<feature type="region of interest" description="Disordered" evidence="7">
    <location>
        <begin position="110"/>
        <end position="137"/>
    </location>
</feature>
<evidence type="ECO:0000256" key="3">
    <source>
        <dbReference type="ARBA" id="ARBA00022771"/>
    </source>
</evidence>
<feature type="domain" description="C3H1-type" evidence="8">
    <location>
        <begin position="80"/>
        <end position="107"/>
    </location>
</feature>
<dbReference type="Proteomes" id="UP001293593">
    <property type="component" value="Unassembled WGS sequence"/>
</dbReference>
<reference evidence="9" key="1">
    <citation type="submission" date="2023-10" db="EMBL/GenBank/DDBJ databases">
        <title>Chromosome-level genome of the transformable northern wattle, Acacia crassicarpa.</title>
        <authorList>
            <person name="Massaro I."/>
            <person name="Sinha N.R."/>
            <person name="Poethig S."/>
            <person name="Leichty A.R."/>
        </authorList>
    </citation>
    <scope>NUCLEOTIDE SEQUENCE</scope>
    <source>
        <strain evidence="9">Acra3RX</strain>
        <tissue evidence="9">Leaf</tissue>
    </source>
</reference>
<keyword evidence="3 6" id="KW-0863">Zinc-finger</keyword>
<name>A0AAE1MF82_9FABA</name>
<evidence type="ECO:0000256" key="2">
    <source>
        <dbReference type="ARBA" id="ARBA00022737"/>
    </source>
</evidence>
<gene>
    <name evidence="9" type="ORF">QN277_026317</name>
</gene>
<dbReference type="GO" id="GO:0008270">
    <property type="term" value="F:zinc ion binding"/>
    <property type="evidence" value="ECO:0007669"/>
    <property type="project" value="UniProtKB-KW"/>
</dbReference>
<evidence type="ECO:0000313" key="10">
    <source>
        <dbReference type="Proteomes" id="UP001293593"/>
    </source>
</evidence>
<evidence type="ECO:0000256" key="4">
    <source>
        <dbReference type="ARBA" id="ARBA00022833"/>
    </source>
</evidence>
<evidence type="ECO:0000256" key="6">
    <source>
        <dbReference type="PROSITE-ProRule" id="PRU00723"/>
    </source>
</evidence>
<dbReference type="Gene3D" id="4.10.1000.10">
    <property type="entry name" value="Zinc finger, CCCH-type"/>
    <property type="match status" value="2"/>
</dbReference>
<sequence>MDEDLLKRNTDCVYFLASPLTCKKGADCEYRHNEIARLNPRDCWYWLSGSCLNPTCAFRHPPLEGHTGVPSEPTQSSLPANKTVPCYFFFNGFCNKGDRCSFLHGPDSSSFPGKPGKNDSGSNDALPPENKTSSGNKAGVAITTEAYPDPSEISPKALHNCKIDLVEDPQRSVQKNVTQQNTLREISDYEYIEATVIRSDSVSPEKDYIHNISRVCTDLSTDEHVHNHVEPEERLESSPGFDVLVDDEMEDSAYEDDSEYIPVDGEHREFNGQYLQYEFKDTVEFDPECSEADIMDEEMYDGRRFMGDHILADGRKVPAFSRERIIDSIMSRKRIQMPDDIIACDRNLDLRDHLSRRREIYGRPVTGFLRRREPSFLMIQNRERLRRHGVDQRLSRRLTSEVGFNIIDSNGEVEIRSISNRHRLFRHPLQHSPRRMHHYRENRKQQFLPSKIFRKPFAKRGRYTTAFHGPKTLAEIKEEKAAAAERGLFKSTSADFQDPKPLSEILKDKKKLDCE</sequence>
<dbReference type="SUPFAM" id="SSF90229">
    <property type="entry name" value="CCCH zinc finger"/>
    <property type="match status" value="1"/>
</dbReference>
<dbReference type="Pfam" id="PF15663">
    <property type="entry name" value="zf-CCCH_3"/>
    <property type="match status" value="1"/>
</dbReference>
<feature type="domain" description="C3H1-type" evidence="8">
    <location>
        <begin position="6"/>
        <end position="35"/>
    </location>
</feature>
<evidence type="ECO:0000313" key="9">
    <source>
        <dbReference type="EMBL" id="KAK4265237.1"/>
    </source>
</evidence>
<evidence type="ECO:0000256" key="7">
    <source>
        <dbReference type="SAM" id="MobiDB-lite"/>
    </source>
</evidence>
<feature type="zinc finger region" description="C3H1-type" evidence="6">
    <location>
        <begin position="80"/>
        <end position="107"/>
    </location>
</feature>
<dbReference type="GO" id="GO:0003729">
    <property type="term" value="F:mRNA binding"/>
    <property type="evidence" value="ECO:0007669"/>
    <property type="project" value="TreeGrafter"/>
</dbReference>
<keyword evidence="5" id="KW-0238">DNA-binding</keyword>
<dbReference type="InterPro" id="IPR036855">
    <property type="entry name" value="Znf_CCCH_sf"/>
</dbReference>
<dbReference type="InterPro" id="IPR000571">
    <property type="entry name" value="Znf_CCCH"/>
</dbReference>
<comment type="caution">
    <text evidence="9">The sequence shown here is derived from an EMBL/GenBank/DDBJ whole genome shotgun (WGS) entry which is preliminary data.</text>
</comment>
<dbReference type="Pfam" id="PF00642">
    <property type="entry name" value="zf-CCCH"/>
    <property type="match status" value="1"/>
</dbReference>
<dbReference type="EMBL" id="JAWXYG010000008">
    <property type="protein sequence ID" value="KAK4265237.1"/>
    <property type="molecule type" value="Genomic_DNA"/>
</dbReference>
<evidence type="ECO:0000256" key="5">
    <source>
        <dbReference type="ARBA" id="ARBA00023125"/>
    </source>
</evidence>
<keyword evidence="4 6" id="KW-0862">Zinc</keyword>
<evidence type="ECO:0000259" key="8">
    <source>
        <dbReference type="PROSITE" id="PS50103"/>
    </source>
</evidence>
<feature type="domain" description="C3H1-type" evidence="8">
    <location>
        <begin position="37"/>
        <end position="63"/>
    </location>
</feature>
<accession>A0AAE1MF82</accession>
<dbReference type="PROSITE" id="PS50103">
    <property type="entry name" value="ZF_C3H1"/>
    <property type="match status" value="3"/>
</dbReference>
<feature type="zinc finger region" description="C3H1-type" evidence="6">
    <location>
        <begin position="6"/>
        <end position="35"/>
    </location>
</feature>
<feature type="zinc finger region" description="C3H1-type" evidence="6">
    <location>
        <begin position="37"/>
        <end position="63"/>
    </location>
</feature>
<proteinExistence type="predicted"/>
<dbReference type="AlphaFoldDB" id="A0AAE1MF82"/>
<organism evidence="9 10">
    <name type="scientific">Acacia crassicarpa</name>
    <name type="common">northern wattle</name>
    <dbReference type="NCBI Taxonomy" id="499986"/>
    <lineage>
        <taxon>Eukaryota</taxon>
        <taxon>Viridiplantae</taxon>
        <taxon>Streptophyta</taxon>
        <taxon>Embryophyta</taxon>
        <taxon>Tracheophyta</taxon>
        <taxon>Spermatophyta</taxon>
        <taxon>Magnoliopsida</taxon>
        <taxon>eudicotyledons</taxon>
        <taxon>Gunneridae</taxon>
        <taxon>Pentapetalae</taxon>
        <taxon>rosids</taxon>
        <taxon>fabids</taxon>
        <taxon>Fabales</taxon>
        <taxon>Fabaceae</taxon>
        <taxon>Caesalpinioideae</taxon>
        <taxon>mimosoid clade</taxon>
        <taxon>Acacieae</taxon>
        <taxon>Acacia</taxon>
    </lineage>
</organism>
<dbReference type="InterPro" id="IPR041686">
    <property type="entry name" value="Znf-CCCH_3"/>
</dbReference>
<keyword evidence="2" id="KW-0677">Repeat</keyword>
<keyword evidence="1 6" id="KW-0479">Metal-binding</keyword>
<dbReference type="SMART" id="SM00356">
    <property type="entry name" value="ZnF_C3H1"/>
    <property type="match status" value="3"/>
</dbReference>
<protein>
    <recommendedName>
        <fullName evidence="8">C3H1-type domain-containing protein</fullName>
    </recommendedName>
</protein>
<dbReference type="GO" id="GO:0003677">
    <property type="term" value="F:DNA binding"/>
    <property type="evidence" value="ECO:0007669"/>
    <property type="project" value="UniProtKB-KW"/>
</dbReference>
<dbReference type="PANTHER" id="PTHR15725:SF0">
    <property type="entry name" value="ZINC FINGER CCCH DOMAIN-CONTAINING PROTEIN 32-LIKE"/>
    <property type="match status" value="1"/>
</dbReference>
<dbReference type="FunFam" id="4.10.1000.10:FF:000021">
    <property type="entry name" value="Zinc finger CCCH domain-containing protein 17"/>
    <property type="match status" value="1"/>
</dbReference>
<dbReference type="PANTHER" id="PTHR15725">
    <property type="entry name" value="ZN-FINGER, C-X8-C-X5-C-X3-H TYPE-CONTAINING"/>
    <property type="match status" value="1"/>
</dbReference>
<keyword evidence="10" id="KW-1185">Reference proteome</keyword>
<evidence type="ECO:0000256" key="1">
    <source>
        <dbReference type="ARBA" id="ARBA00022723"/>
    </source>
</evidence>